<gene>
    <name evidence="1" type="ORF">BKH15_10405</name>
</gene>
<protein>
    <submittedName>
        <fullName evidence="1">ABC transporter</fullName>
    </submittedName>
</protein>
<dbReference type="SUPFAM" id="SSF52540">
    <property type="entry name" value="P-loop containing nucleoside triphosphate hydrolases"/>
    <property type="match status" value="1"/>
</dbReference>
<evidence type="ECO:0000313" key="1">
    <source>
        <dbReference type="EMBL" id="OLO75381.1"/>
    </source>
</evidence>
<dbReference type="InterPro" id="IPR027417">
    <property type="entry name" value="P-loop_NTPase"/>
</dbReference>
<evidence type="ECO:0000313" key="2">
    <source>
        <dbReference type="Proteomes" id="UP000186769"/>
    </source>
</evidence>
<dbReference type="Proteomes" id="UP000186769">
    <property type="component" value="Unassembled WGS sequence"/>
</dbReference>
<proteinExistence type="predicted"/>
<dbReference type="AlphaFoldDB" id="A0A1Q8X4V5"/>
<sequence length="107" mass="11119">MPAPVPSRHSKDDAPVSALSRAQLLDVLSDLVRDLERLDLALSADGIEAARTLRDGLIGQVRDQVVPRLQDADVPSIVVVGGSTGAGKSTLVNSVLGQEVSVAGVLR</sequence>
<feature type="non-terminal residue" evidence="1">
    <location>
        <position position="107"/>
    </location>
</feature>
<organism evidence="1 2">
    <name type="scientific">Actinomyces oris</name>
    <dbReference type="NCBI Taxonomy" id="544580"/>
    <lineage>
        <taxon>Bacteria</taxon>
        <taxon>Bacillati</taxon>
        <taxon>Actinomycetota</taxon>
        <taxon>Actinomycetes</taxon>
        <taxon>Actinomycetales</taxon>
        <taxon>Actinomycetaceae</taxon>
        <taxon>Actinomyces</taxon>
    </lineage>
</organism>
<accession>A0A1Q8X4V5</accession>
<name>A0A1Q8X4V5_9ACTO</name>
<dbReference type="EMBL" id="MSKW01000020">
    <property type="protein sequence ID" value="OLO75381.1"/>
    <property type="molecule type" value="Genomic_DNA"/>
</dbReference>
<comment type="caution">
    <text evidence="1">The sequence shown here is derived from an EMBL/GenBank/DDBJ whole genome shotgun (WGS) entry which is preliminary data.</text>
</comment>
<reference evidence="1 2" key="1">
    <citation type="submission" date="2016-12" db="EMBL/GenBank/DDBJ databases">
        <title>Genomic comparison of strains in the 'Actinomyces naeslundii' group.</title>
        <authorList>
            <person name="Mughal S.R."/>
            <person name="Do T."/>
            <person name="Gilbert S.C."/>
            <person name="Witherden E.A."/>
            <person name="Didelot X."/>
            <person name="Beighton D."/>
        </authorList>
    </citation>
    <scope>NUCLEOTIDE SEQUENCE [LARGE SCALE GENOMIC DNA]</scope>
    <source>
        <strain evidence="1 2">G53E</strain>
    </source>
</reference>
<dbReference type="Gene3D" id="3.40.50.300">
    <property type="entry name" value="P-loop containing nucleotide triphosphate hydrolases"/>
    <property type="match status" value="1"/>
</dbReference>